<dbReference type="Proteomes" id="UP000314294">
    <property type="component" value="Unassembled WGS sequence"/>
</dbReference>
<comment type="caution">
    <text evidence="1">The sequence shown here is derived from an EMBL/GenBank/DDBJ whole genome shotgun (WGS) entry which is preliminary data.</text>
</comment>
<reference evidence="1 2" key="1">
    <citation type="submission" date="2019-03" db="EMBL/GenBank/DDBJ databases">
        <title>First draft genome of Liparis tanakae, snailfish: a comprehensive survey of snailfish specific genes.</title>
        <authorList>
            <person name="Kim W."/>
            <person name="Song I."/>
            <person name="Jeong J.-H."/>
            <person name="Kim D."/>
            <person name="Kim S."/>
            <person name="Ryu S."/>
            <person name="Song J.Y."/>
            <person name="Lee S.K."/>
        </authorList>
    </citation>
    <scope>NUCLEOTIDE SEQUENCE [LARGE SCALE GENOMIC DNA]</scope>
    <source>
        <tissue evidence="1">Muscle</tissue>
    </source>
</reference>
<evidence type="ECO:0000313" key="2">
    <source>
        <dbReference type="Proteomes" id="UP000314294"/>
    </source>
</evidence>
<sequence length="66" mass="7225">MREHSEELSEELCNRLTPAVASMHRNNPARVVVVSDTHLLLGGAQQPLPGLRLCNETHGRRLAVSG</sequence>
<protein>
    <submittedName>
        <fullName evidence="1">Uncharacterized protein</fullName>
    </submittedName>
</protein>
<keyword evidence="2" id="KW-1185">Reference proteome</keyword>
<name>A0A4Z2F1Q6_9TELE</name>
<gene>
    <name evidence="1" type="ORF">EYF80_054870</name>
</gene>
<organism evidence="1 2">
    <name type="scientific">Liparis tanakae</name>
    <name type="common">Tanaka's snailfish</name>
    <dbReference type="NCBI Taxonomy" id="230148"/>
    <lineage>
        <taxon>Eukaryota</taxon>
        <taxon>Metazoa</taxon>
        <taxon>Chordata</taxon>
        <taxon>Craniata</taxon>
        <taxon>Vertebrata</taxon>
        <taxon>Euteleostomi</taxon>
        <taxon>Actinopterygii</taxon>
        <taxon>Neopterygii</taxon>
        <taxon>Teleostei</taxon>
        <taxon>Neoteleostei</taxon>
        <taxon>Acanthomorphata</taxon>
        <taxon>Eupercaria</taxon>
        <taxon>Perciformes</taxon>
        <taxon>Cottioidei</taxon>
        <taxon>Cottales</taxon>
        <taxon>Liparidae</taxon>
        <taxon>Liparis</taxon>
    </lineage>
</organism>
<proteinExistence type="predicted"/>
<dbReference type="EMBL" id="SRLO01001857">
    <property type="protein sequence ID" value="TNN34968.1"/>
    <property type="molecule type" value="Genomic_DNA"/>
</dbReference>
<dbReference type="AlphaFoldDB" id="A0A4Z2F1Q6"/>
<evidence type="ECO:0000313" key="1">
    <source>
        <dbReference type="EMBL" id="TNN34968.1"/>
    </source>
</evidence>
<accession>A0A4Z2F1Q6</accession>